<evidence type="ECO:0000313" key="2">
    <source>
        <dbReference type="EMBL" id="MFF0008427.1"/>
    </source>
</evidence>
<dbReference type="PANTHER" id="PTHR43975:SF2">
    <property type="entry name" value="EG:BACR7A4.14 PROTEIN-RELATED"/>
    <property type="match status" value="1"/>
</dbReference>
<accession>A0ABW6N7N3</accession>
<sequence>MTSLHPNQRHDARAAARTVLVTGAGTGIGRATARAFADEGAHVVAVGRREAPLVETAGHAPARISPLVADITAADGPETVVRTALERHGRIDVLVNNAGIIDARSLRTYTRATAEALLATNLLAPVLLTQAALPALEAGRGVIVNVTTSVGQRGWPGNSLYAAGKAALEVLTRSWAVELAPLGIRVAAVAPGAIDTPIGDHAGHTPEQQAAIRAWQLDHTPLGRVGRPEEVAWAIARLASPQASFITGVILPVDGGAVVT</sequence>
<dbReference type="SUPFAM" id="SSF51735">
    <property type="entry name" value="NAD(P)-binding Rossmann-fold domains"/>
    <property type="match status" value="1"/>
</dbReference>
<dbReference type="Proteomes" id="UP001601422">
    <property type="component" value="Unassembled WGS sequence"/>
</dbReference>
<dbReference type="EMBL" id="JBIAJP010000013">
    <property type="protein sequence ID" value="MFF0008427.1"/>
    <property type="molecule type" value="Genomic_DNA"/>
</dbReference>
<evidence type="ECO:0000259" key="1">
    <source>
        <dbReference type="SMART" id="SM00822"/>
    </source>
</evidence>
<dbReference type="PRINTS" id="PR00081">
    <property type="entry name" value="GDHRDH"/>
</dbReference>
<organism evidence="2 3">
    <name type="scientific">Streptomyces tibetensis</name>
    <dbReference type="NCBI Taxonomy" id="2382123"/>
    <lineage>
        <taxon>Bacteria</taxon>
        <taxon>Bacillati</taxon>
        <taxon>Actinomycetota</taxon>
        <taxon>Actinomycetes</taxon>
        <taxon>Kitasatosporales</taxon>
        <taxon>Streptomycetaceae</taxon>
        <taxon>Streptomyces</taxon>
    </lineage>
</organism>
<feature type="domain" description="Ketoreductase" evidence="1">
    <location>
        <begin position="17"/>
        <end position="197"/>
    </location>
</feature>
<dbReference type="RefSeq" id="WP_362052172.1">
    <property type="nucleotide sequence ID" value="NZ_JBEXWN010000021.1"/>
</dbReference>
<dbReference type="CDD" id="cd05233">
    <property type="entry name" value="SDR_c"/>
    <property type="match status" value="1"/>
</dbReference>
<dbReference type="SMART" id="SM00822">
    <property type="entry name" value="PKS_KR"/>
    <property type="match status" value="1"/>
</dbReference>
<dbReference type="PANTHER" id="PTHR43975">
    <property type="entry name" value="ZGC:101858"/>
    <property type="match status" value="1"/>
</dbReference>
<protein>
    <submittedName>
        <fullName evidence="2">SDR family NAD(P)-dependent oxidoreductase</fullName>
        <ecNumber evidence="2">1.1.1.-</ecNumber>
    </submittedName>
</protein>
<proteinExistence type="predicted"/>
<comment type="caution">
    <text evidence="2">The sequence shown here is derived from an EMBL/GenBank/DDBJ whole genome shotgun (WGS) entry which is preliminary data.</text>
</comment>
<dbReference type="EC" id="1.1.1.-" evidence="2"/>
<dbReference type="Gene3D" id="3.40.50.720">
    <property type="entry name" value="NAD(P)-binding Rossmann-like Domain"/>
    <property type="match status" value="1"/>
</dbReference>
<dbReference type="InterPro" id="IPR057326">
    <property type="entry name" value="KR_dom"/>
</dbReference>
<dbReference type="GO" id="GO:0016491">
    <property type="term" value="F:oxidoreductase activity"/>
    <property type="evidence" value="ECO:0007669"/>
    <property type="project" value="UniProtKB-KW"/>
</dbReference>
<name>A0ABW6N7N3_9ACTN</name>
<dbReference type="InterPro" id="IPR002347">
    <property type="entry name" value="SDR_fam"/>
</dbReference>
<gene>
    <name evidence="2" type="ORF">ACFYQT_34010</name>
</gene>
<dbReference type="InterPro" id="IPR036291">
    <property type="entry name" value="NAD(P)-bd_dom_sf"/>
</dbReference>
<dbReference type="PRINTS" id="PR00080">
    <property type="entry name" value="SDRFAMILY"/>
</dbReference>
<reference evidence="2 3" key="1">
    <citation type="submission" date="2024-10" db="EMBL/GenBank/DDBJ databases">
        <title>The Natural Products Discovery Center: Release of the First 8490 Sequenced Strains for Exploring Actinobacteria Biosynthetic Diversity.</title>
        <authorList>
            <person name="Kalkreuter E."/>
            <person name="Kautsar S.A."/>
            <person name="Yang D."/>
            <person name="Bader C.D."/>
            <person name="Teijaro C.N."/>
            <person name="Fluegel L."/>
            <person name="Davis C.M."/>
            <person name="Simpson J.R."/>
            <person name="Lauterbach L."/>
            <person name="Steele A.D."/>
            <person name="Gui C."/>
            <person name="Meng S."/>
            <person name="Li G."/>
            <person name="Viehrig K."/>
            <person name="Ye F."/>
            <person name="Su P."/>
            <person name="Kiefer A.F."/>
            <person name="Nichols A."/>
            <person name="Cepeda A.J."/>
            <person name="Yan W."/>
            <person name="Fan B."/>
            <person name="Jiang Y."/>
            <person name="Adhikari A."/>
            <person name="Zheng C.-J."/>
            <person name="Schuster L."/>
            <person name="Cowan T.M."/>
            <person name="Smanski M.J."/>
            <person name="Chevrette M.G."/>
            <person name="De Carvalho L.P.S."/>
            <person name="Shen B."/>
        </authorList>
    </citation>
    <scope>NUCLEOTIDE SEQUENCE [LARGE SCALE GENOMIC DNA]</scope>
    <source>
        <strain evidence="2 3">NPDC005497</strain>
    </source>
</reference>
<evidence type="ECO:0000313" key="3">
    <source>
        <dbReference type="Proteomes" id="UP001601422"/>
    </source>
</evidence>
<keyword evidence="3" id="KW-1185">Reference proteome</keyword>
<keyword evidence="2" id="KW-0560">Oxidoreductase</keyword>
<dbReference type="Pfam" id="PF13561">
    <property type="entry name" value="adh_short_C2"/>
    <property type="match status" value="1"/>
</dbReference>